<name>M0ZTR6_SOLTU</name>
<dbReference type="Proteomes" id="UP000011115">
    <property type="component" value="Unassembled WGS sequence"/>
</dbReference>
<dbReference type="GO" id="GO:0061630">
    <property type="term" value="F:ubiquitin protein ligase activity"/>
    <property type="evidence" value="ECO:0000318"/>
    <property type="project" value="GO_Central"/>
</dbReference>
<dbReference type="Gene3D" id="3.30.40.10">
    <property type="entry name" value="Zinc/RING finger domain, C3HC4 (zinc finger)"/>
    <property type="match status" value="1"/>
</dbReference>
<protein>
    <submittedName>
        <fullName evidence="7">Ring finger protein</fullName>
    </submittedName>
</protein>
<dbReference type="PaxDb" id="4113-PGSC0003DMT400007922"/>
<dbReference type="HOGENOM" id="CLU_2053859_0_0_1"/>
<evidence type="ECO:0000313" key="8">
    <source>
        <dbReference type="Proteomes" id="UP000011115"/>
    </source>
</evidence>
<dbReference type="AlphaFoldDB" id="M0ZTR6"/>
<dbReference type="PROSITE" id="PS50089">
    <property type="entry name" value="ZF_RING_2"/>
    <property type="match status" value="1"/>
</dbReference>
<dbReference type="EnsemblPlants" id="PGSC0003DMT400007922">
    <property type="protein sequence ID" value="PGSC0003DMT400007922"/>
    <property type="gene ID" value="PGSC0003DMG400003066"/>
</dbReference>
<evidence type="ECO:0000256" key="3">
    <source>
        <dbReference type="ARBA" id="ARBA00022833"/>
    </source>
</evidence>
<dbReference type="InterPro" id="IPR001841">
    <property type="entry name" value="Znf_RING"/>
</dbReference>
<evidence type="ECO:0000256" key="2">
    <source>
        <dbReference type="ARBA" id="ARBA00022771"/>
    </source>
</evidence>
<evidence type="ECO:0000256" key="4">
    <source>
        <dbReference type="PROSITE-ProRule" id="PRU00175"/>
    </source>
</evidence>
<dbReference type="SMART" id="SM00184">
    <property type="entry name" value="RING"/>
    <property type="match status" value="1"/>
</dbReference>
<keyword evidence="8" id="KW-1185">Reference proteome</keyword>
<dbReference type="PANTHER" id="PTHR45931">
    <property type="entry name" value="SI:CH211-59O9.10"/>
    <property type="match status" value="1"/>
</dbReference>
<keyword evidence="5" id="KW-0472">Membrane</keyword>
<keyword evidence="1" id="KW-0479">Metal-binding</keyword>
<dbReference type="Pfam" id="PF13639">
    <property type="entry name" value="zf-RING_2"/>
    <property type="match status" value="1"/>
</dbReference>
<feature type="transmembrane region" description="Helical" evidence="5">
    <location>
        <begin position="6"/>
        <end position="26"/>
    </location>
</feature>
<dbReference type="InterPro" id="IPR051834">
    <property type="entry name" value="RING_finger_E3_ligase"/>
</dbReference>
<keyword evidence="3" id="KW-0862">Zinc</keyword>
<accession>M0ZTR6</accession>
<keyword evidence="5" id="KW-0812">Transmembrane</keyword>
<dbReference type="InterPro" id="IPR013083">
    <property type="entry name" value="Znf_RING/FYVE/PHD"/>
</dbReference>
<reference evidence="8" key="1">
    <citation type="journal article" date="2011" name="Nature">
        <title>Genome sequence and analysis of the tuber crop potato.</title>
        <authorList>
            <consortium name="The Potato Genome Sequencing Consortium"/>
        </authorList>
    </citation>
    <scope>NUCLEOTIDE SEQUENCE [LARGE SCALE GENOMIC DNA]</scope>
    <source>
        <strain evidence="8">cv. DM1-3 516 R44</strain>
    </source>
</reference>
<dbReference type="InterPro" id="IPR011016">
    <property type="entry name" value="Znf_RING-CH"/>
</dbReference>
<feature type="domain" description="RING-type" evidence="6">
    <location>
        <begin position="54"/>
        <end position="95"/>
    </location>
</feature>
<evidence type="ECO:0000259" key="6">
    <source>
        <dbReference type="PROSITE" id="PS50089"/>
    </source>
</evidence>
<evidence type="ECO:0000256" key="1">
    <source>
        <dbReference type="ARBA" id="ARBA00022723"/>
    </source>
</evidence>
<dbReference type="eggNOG" id="KOG4628">
    <property type="taxonomic scope" value="Eukaryota"/>
</dbReference>
<evidence type="ECO:0000313" key="7">
    <source>
        <dbReference type="EnsemblPlants" id="PGSC0003DMT400007922"/>
    </source>
</evidence>
<organism evidence="7 8">
    <name type="scientific">Solanum tuberosum</name>
    <name type="common">Potato</name>
    <dbReference type="NCBI Taxonomy" id="4113"/>
    <lineage>
        <taxon>Eukaryota</taxon>
        <taxon>Viridiplantae</taxon>
        <taxon>Streptophyta</taxon>
        <taxon>Embryophyta</taxon>
        <taxon>Tracheophyta</taxon>
        <taxon>Spermatophyta</taxon>
        <taxon>Magnoliopsida</taxon>
        <taxon>eudicotyledons</taxon>
        <taxon>Gunneridae</taxon>
        <taxon>Pentapetalae</taxon>
        <taxon>asterids</taxon>
        <taxon>lamiids</taxon>
        <taxon>Solanales</taxon>
        <taxon>Solanaceae</taxon>
        <taxon>Solanoideae</taxon>
        <taxon>Solaneae</taxon>
        <taxon>Solanum</taxon>
    </lineage>
</organism>
<keyword evidence="5" id="KW-1133">Transmembrane helix</keyword>
<dbReference type="OMA" id="SECISTW"/>
<keyword evidence="2 4" id="KW-0863">Zinc-finger</keyword>
<dbReference type="GO" id="GO:0008270">
    <property type="term" value="F:zinc ion binding"/>
    <property type="evidence" value="ECO:0007669"/>
    <property type="project" value="UniProtKB-KW"/>
</dbReference>
<dbReference type="InParanoid" id="M0ZTR6"/>
<sequence length="120" mass="14093">MIAVIVMGVVLLFIFLLVKIGQKWAIKRRGQATLRLFTRLPYSDIELGDRDTTCRICLSDFKSTDNIYILPCTHLYHSECISTWMRRQITCPTCRRNYGNIYTSWITCLVLFCFIILRTM</sequence>
<reference evidence="7" key="2">
    <citation type="submission" date="2015-06" db="UniProtKB">
        <authorList>
            <consortium name="EnsemblPlants"/>
        </authorList>
    </citation>
    <scope>IDENTIFICATION</scope>
    <source>
        <strain evidence="7">DM1-3 516 R44</strain>
    </source>
</reference>
<proteinExistence type="predicted"/>
<dbReference type="SMART" id="SM00744">
    <property type="entry name" value="RINGv"/>
    <property type="match status" value="1"/>
</dbReference>
<evidence type="ECO:0000256" key="5">
    <source>
        <dbReference type="SAM" id="Phobius"/>
    </source>
</evidence>
<dbReference type="PANTHER" id="PTHR45931:SF3">
    <property type="entry name" value="RING ZINC FINGER-CONTAINING PROTEIN"/>
    <property type="match status" value="1"/>
</dbReference>
<feature type="transmembrane region" description="Helical" evidence="5">
    <location>
        <begin position="97"/>
        <end position="117"/>
    </location>
</feature>
<dbReference type="STRING" id="4113.M0ZTR6"/>
<dbReference type="Gramene" id="PGSC0003DMT400007922">
    <property type="protein sequence ID" value="PGSC0003DMT400007922"/>
    <property type="gene ID" value="PGSC0003DMG400003066"/>
</dbReference>
<dbReference type="SUPFAM" id="SSF57850">
    <property type="entry name" value="RING/U-box"/>
    <property type="match status" value="1"/>
</dbReference>